<name>A0A068L9I1_VESBI</name>
<keyword evidence="1" id="KW-0812">Transmembrane</keyword>
<dbReference type="Gene3D" id="1.10.287.3510">
    <property type="match status" value="1"/>
</dbReference>
<keyword evidence="1" id="KW-0472">Membrane</keyword>
<dbReference type="AlphaFoldDB" id="A0A068L9I1"/>
<geneLocation type="mitochondrion" evidence="2"/>
<accession>A0A068L9I1</accession>
<dbReference type="EMBL" id="KJ735511">
    <property type="protein sequence ID" value="AIE42624.1"/>
    <property type="molecule type" value="Genomic_DNA"/>
</dbReference>
<feature type="transmembrane region" description="Helical" evidence="1">
    <location>
        <begin position="31"/>
        <end position="53"/>
    </location>
</feature>
<evidence type="ECO:0000256" key="1">
    <source>
        <dbReference type="SAM" id="Phobius"/>
    </source>
</evidence>
<reference evidence="2" key="1">
    <citation type="journal article" date="2014" name="Mitochondrial DNA">
        <title>The mitochondrial genome of the Vespa bicolor Fabricius (Hymenoptera: Vespidae: Vespinae).</title>
        <authorList>
            <person name="Wei S.J."/>
            <person name="Niu F.F."/>
            <person name="Tan J.L."/>
        </authorList>
    </citation>
    <scope>NUCLEOTIDE SEQUENCE</scope>
</reference>
<keyword evidence="1" id="KW-1133">Transmembrane helix</keyword>
<protein>
    <submittedName>
        <fullName evidence="2">NADH dehydrogenase subunit 4L</fullName>
    </submittedName>
</protein>
<evidence type="ECO:0000313" key="2">
    <source>
        <dbReference type="EMBL" id="AIE42624.1"/>
    </source>
</evidence>
<gene>
    <name evidence="2" type="primary">ND4L</name>
</gene>
<sequence length="98" mass="11867">MLNEVMLNYFFGYVMFLMSLILMWKYYDHVLMVLVCIEFIVIINLFNIYMMLMQLNMEFYLLIFMVMFVMEGILGISVVVMVIRFKGNEYLGKLNLLW</sequence>
<feature type="transmembrane region" description="Helical" evidence="1">
    <location>
        <begin position="6"/>
        <end position="24"/>
    </location>
</feature>
<keyword evidence="2" id="KW-0496">Mitochondrion</keyword>
<proteinExistence type="predicted"/>
<organism evidence="2">
    <name type="scientific">Vespa bicolor</name>
    <name type="common">Black shield wasp</name>
    <dbReference type="NCBI Taxonomy" id="619325"/>
    <lineage>
        <taxon>Eukaryota</taxon>
        <taxon>Metazoa</taxon>
        <taxon>Ecdysozoa</taxon>
        <taxon>Arthropoda</taxon>
        <taxon>Hexapoda</taxon>
        <taxon>Insecta</taxon>
        <taxon>Pterygota</taxon>
        <taxon>Neoptera</taxon>
        <taxon>Endopterygota</taxon>
        <taxon>Hymenoptera</taxon>
        <taxon>Apocrita</taxon>
        <taxon>Aculeata</taxon>
        <taxon>Vespoidea</taxon>
        <taxon>Vespidae</taxon>
        <taxon>Vespinae</taxon>
        <taxon>Vespa</taxon>
    </lineage>
</organism>
<feature type="transmembrane region" description="Helical" evidence="1">
    <location>
        <begin position="59"/>
        <end position="83"/>
    </location>
</feature>